<dbReference type="EMBL" id="ML996584">
    <property type="protein sequence ID" value="KAF2753339.1"/>
    <property type="molecule type" value="Genomic_DNA"/>
</dbReference>
<comment type="similarity">
    <text evidence="2">Belongs to the PIGH family.</text>
</comment>
<keyword evidence="5" id="KW-1185">Reference proteome</keyword>
<dbReference type="GeneID" id="54480877"/>
<protein>
    <recommendedName>
        <fullName evidence="3">Phosphatidylinositol N-acetylglucosaminyltransferase subunit H conserved domain-containing protein</fullName>
    </recommendedName>
</protein>
<sequence>MSLTSRPPTLRIHAPTPTTVSYTVSTRPYPDTFPLLLLHHTKLLIRIICGLLISVLLFAKWRLTFPLPEAQQSDIESLVLSGAIGTFAFKIAQAIDWRVLGPACLAVGMGVLTRGYTEESLLVLRGLGIQTSSSSATYLSSSVTRFIPTTSIQDIFIHEAFKGFQVRFYLAVVVSGEEDVVVVFPKLLPRRQILEEVWRGTRKCLHEPPADK</sequence>
<gene>
    <name evidence="4" type="ORF">EJ05DRAFT_211830</name>
</gene>
<dbReference type="Proteomes" id="UP000799437">
    <property type="component" value="Unassembled WGS sequence"/>
</dbReference>
<dbReference type="GO" id="GO:0000506">
    <property type="term" value="C:glycosylphosphatidylinositol-N-acetylglucosaminyltransferase (GPI-GnT) complex"/>
    <property type="evidence" value="ECO:0007669"/>
    <property type="project" value="InterPro"/>
</dbReference>
<comment type="pathway">
    <text evidence="1">Glycolipid biosynthesis; glycosylphosphatidylinositol-anchor biosynthesis.</text>
</comment>
<evidence type="ECO:0000313" key="5">
    <source>
        <dbReference type="Proteomes" id="UP000799437"/>
    </source>
</evidence>
<accession>A0A6A6VTX1</accession>
<proteinExistence type="inferred from homology"/>
<dbReference type="InterPro" id="IPR019328">
    <property type="entry name" value="PIGH-H_dom"/>
</dbReference>
<dbReference type="PANTHER" id="PTHR15231">
    <property type="entry name" value="PHOSPHATIDYLINOSITOL N-ACETYLGLUCOSAMINYLTRANSFERASE SUBUNIT H"/>
    <property type="match status" value="1"/>
</dbReference>
<reference evidence="4" key="1">
    <citation type="journal article" date="2020" name="Stud. Mycol.">
        <title>101 Dothideomycetes genomes: a test case for predicting lifestyles and emergence of pathogens.</title>
        <authorList>
            <person name="Haridas S."/>
            <person name="Albert R."/>
            <person name="Binder M."/>
            <person name="Bloem J."/>
            <person name="Labutti K."/>
            <person name="Salamov A."/>
            <person name="Andreopoulos B."/>
            <person name="Baker S."/>
            <person name="Barry K."/>
            <person name="Bills G."/>
            <person name="Bluhm B."/>
            <person name="Cannon C."/>
            <person name="Castanera R."/>
            <person name="Culley D."/>
            <person name="Daum C."/>
            <person name="Ezra D."/>
            <person name="Gonzalez J."/>
            <person name="Henrissat B."/>
            <person name="Kuo A."/>
            <person name="Liang C."/>
            <person name="Lipzen A."/>
            <person name="Lutzoni F."/>
            <person name="Magnuson J."/>
            <person name="Mondo S."/>
            <person name="Nolan M."/>
            <person name="Ohm R."/>
            <person name="Pangilinan J."/>
            <person name="Park H.-J."/>
            <person name="Ramirez L."/>
            <person name="Alfaro M."/>
            <person name="Sun H."/>
            <person name="Tritt A."/>
            <person name="Yoshinaga Y."/>
            <person name="Zwiers L.-H."/>
            <person name="Turgeon B."/>
            <person name="Goodwin S."/>
            <person name="Spatafora J."/>
            <person name="Crous P."/>
            <person name="Grigoriev I."/>
        </authorList>
    </citation>
    <scope>NUCLEOTIDE SEQUENCE</scope>
    <source>
        <strain evidence="4">CBS 121739</strain>
    </source>
</reference>
<evidence type="ECO:0000259" key="3">
    <source>
        <dbReference type="Pfam" id="PF10181"/>
    </source>
</evidence>
<dbReference type="RefSeq" id="XP_033595790.1">
    <property type="nucleotide sequence ID" value="XM_033739823.1"/>
</dbReference>
<dbReference type="Pfam" id="PF10181">
    <property type="entry name" value="PIG-H"/>
    <property type="match status" value="1"/>
</dbReference>
<dbReference type="AlphaFoldDB" id="A0A6A6VTX1"/>
<dbReference type="OrthoDB" id="6256716at2759"/>
<name>A0A6A6VTX1_9PEZI</name>
<dbReference type="PANTHER" id="PTHR15231:SF1">
    <property type="entry name" value="PHOSPHATIDYLINOSITOL N-ACETYLGLUCOSAMINYLTRANSFERASE SUBUNIT H"/>
    <property type="match status" value="1"/>
</dbReference>
<evidence type="ECO:0000256" key="1">
    <source>
        <dbReference type="ARBA" id="ARBA00004687"/>
    </source>
</evidence>
<evidence type="ECO:0000256" key="2">
    <source>
        <dbReference type="ARBA" id="ARBA00009610"/>
    </source>
</evidence>
<dbReference type="InterPro" id="IPR044215">
    <property type="entry name" value="PIG-H"/>
</dbReference>
<evidence type="ECO:0000313" key="4">
    <source>
        <dbReference type="EMBL" id="KAF2753339.1"/>
    </source>
</evidence>
<feature type="domain" description="Phosphatidylinositol N-acetylglucosaminyltransferase subunit H conserved" evidence="3">
    <location>
        <begin position="120"/>
        <end position="185"/>
    </location>
</feature>
<dbReference type="GO" id="GO:0006506">
    <property type="term" value="P:GPI anchor biosynthetic process"/>
    <property type="evidence" value="ECO:0007669"/>
    <property type="project" value="UniProtKB-UniPathway"/>
</dbReference>
<dbReference type="UniPathway" id="UPA00196"/>
<organism evidence="4 5">
    <name type="scientific">Pseudovirgaria hyperparasitica</name>
    <dbReference type="NCBI Taxonomy" id="470096"/>
    <lineage>
        <taxon>Eukaryota</taxon>
        <taxon>Fungi</taxon>
        <taxon>Dikarya</taxon>
        <taxon>Ascomycota</taxon>
        <taxon>Pezizomycotina</taxon>
        <taxon>Dothideomycetes</taxon>
        <taxon>Dothideomycetes incertae sedis</taxon>
        <taxon>Acrospermales</taxon>
        <taxon>Acrospermaceae</taxon>
        <taxon>Pseudovirgaria</taxon>
    </lineage>
</organism>